<organism evidence="6 7">
    <name type="scientific">Chryseolinea soli</name>
    <dbReference type="NCBI Taxonomy" id="2321403"/>
    <lineage>
        <taxon>Bacteria</taxon>
        <taxon>Pseudomonadati</taxon>
        <taxon>Bacteroidota</taxon>
        <taxon>Cytophagia</taxon>
        <taxon>Cytophagales</taxon>
        <taxon>Fulvivirgaceae</taxon>
        <taxon>Chryseolinea</taxon>
    </lineage>
</organism>
<dbReference type="InterPro" id="IPR027417">
    <property type="entry name" value="P-loop_NTPase"/>
</dbReference>
<dbReference type="PANTHER" id="PTHR23073">
    <property type="entry name" value="26S PROTEASOME REGULATORY SUBUNIT"/>
    <property type="match status" value="1"/>
</dbReference>
<reference evidence="7" key="1">
    <citation type="submission" date="2018-09" db="EMBL/GenBank/DDBJ databases">
        <title>Chryseolinea sp. KIS68-18 isolated from soil.</title>
        <authorList>
            <person name="Weon H.-Y."/>
            <person name="Kwon S.-W."/>
            <person name="Lee S.A."/>
        </authorList>
    </citation>
    <scope>NUCLEOTIDE SEQUENCE [LARGE SCALE GENOMIC DNA]</scope>
    <source>
        <strain evidence="7">KIS68-18</strain>
    </source>
</reference>
<accession>A0A385SSZ3</accession>
<dbReference type="EMBL" id="CP032382">
    <property type="protein sequence ID" value="AYB34002.1"/>
    <property type="molecule type" value="Genomic_DNA"/>
</dbReference>
<dbReference type="SMART" id="SM00382">
    <property type="entry name" value="AAA"/>
    <property type="match status" value="1"/>
</dbReference>
<proteinExistence type="inferred from homology"/>
<evidence type="ECO:0000256" key="3">
    <source>
        <dbReference type="ARBA" id="ARBA00022840"/>
    </source>
</evidence>
<dbReference type="GO" id="GO:0016887">
    <property type="term" value="F:ATP hydrolysis activity"/>
    <property type="evidence" value="ECO:0007669"/>
    <property type="project" value="InterPro"/>
</dbReference>
<evidence type="ECO:0000313" key="6">
    <source>
        <dbReference type="EMBL" id="AYB34002.1"/>
    </source>
</evidence>
<keyword evidence="3 6" id="KW-0067">ATP-binding</keyword>
<dbReference type="InterPro" id="IPR050221">
    <property type="entry name" value="26S_Proteasome_ATPase"/>
</dbReference>
<dbReference type="Pfam" id="PF00004">
    <property type="entry name" value="AAA"/>
    <property type="match status" value="1"/>
</dbReference>
<dbReference type="InterPro" id="IPR003959">
    <property type="entry name" value="ATPase_AAA_core"/>
</dbReference>
<comment type="similarity">
    <text evidence="1">Belongs to the AAA ATPase family.</text>
</comment>
<name>A0A385SSZ3_9BACT</name>
<keyword evidence="2" id="KW-0547">Nucleotide-binding</keyword>
<keyword evidence="7" id="KW-1185">Reference proteome</keyword>
<feature type="region of interest" description="Disordered" evidence="4">
    <location>
        <begin position="1"/>
        <end position="38"/>
    </location>
</feature>
<dbReference type="InterPro" id="IPR003593">
    <property type="entry name" value="AAA+_ATPase"/>
</dbReference>
<dbReference type="RefSeq" id="WP_119757228.1">
    <property type="nucleotide sequence ID" value="NZ_CP032382.1"/>
</dbReference>
<dbReference type="Proteomes" id="UP000266183">
    <property type="component" value="Chromosome"/>
</dbReference>
<evidence type="ECO:0000256" key="1">
    <source>
        <dbReference type="ARBA" id="ARBA00006914"/>
    </source>
</evidence>
<feature type="domain" description="AAA+ ATPase" evidence="5">
    <location>
        <begin position="277"/>
        <end position="407"/>
    </location>
</feature>
<dbReference type="SUPFAM" id="SSF52540">
    <property type="entry name" value="P-loop containing nucleoside triphosphate hydrolases"/>
    <property type="match status" value="1"/>
</dbReference>
<dbReference type="OrthoDB" id="7438987at2"/>
<evidence type="ECO:0000259" key="5">
    <source>
        <dbReference type="SMART" id="SM00382"/>
    </source>
</evidence>
<evidence type="ECO:0000256" key="2">
    <source>
        <dbReference type="ARBA" id="ARBA00022741"/>
    </source>
</evidence>
<dbReference type="GO" id="GO:0005524">
    <property type="term" value="F:ATP binding"/>
    <property type="evidence" value="ECO:0007669"/>
    <property type="project" value="UniProtKB-KW"/>
</dbReference>
<gene>
    <name evidence="6" type="ORF">D4L85_27000</name>
</gene>
<sequence length="483" mass="54282">MFWNKKDQLTLTAEPKRNGHNGHSESNGQSEHRDPPKGQSFLSRSVAILTDVVEARLNHHFGKIDAFVQPTFAIVDDGSLFARYVIEQKLTVEEYITLLLALSPHMHADIFTALIRKHLPKGGEFAEFGGVKGVNYRGIIPTGETALFILAGLNIDARMRYAGWLKGDALDAPGQGATRKTIFQNGVVTLEEMKGGEPEMSGRLLVSPEKITEFLTEKKWKPTFGSNFPATLLETKMEWDDVVLSPQTERELQMIKHWLAYHPVLTADRNLGKRTKPGYRALFYGPPGTGKTLTASLLGKEYGLDVYRIDLSLVVSKYIGETEKNLQLVFDKAQDWILFFDEADALFGKRTNVQSAHDRFANQEVSFLLQKIEEHPGLVILATNFRNNMDQAFIRRFQTVVPFNLPTEQESTLLWNHTMPADIPYDTTISLPALARKYELTGASILNIVQAASIRALSEDRPISEGDLLEAIRNEYYKNGKSV</sequence>
<dbReference type="AlphaFoldDB" id="A0A385SSZ3"/>
<evidence type="ECO:0000313" key="7">
    <source>
        <dbReference type="Proteomes" id="UP000266183"/>
    </source>
</evidence>
<dbReference type="KEGG" id="chk:D4L85_27000"/>
<dbReference type="Gene3D" id="3.40.50.300">
    <property type="entry name" value="P-loop containing nucleotide triphosphate hydrolases"/>
    <property type="match status" value="1"/>
</dbReference>
<protein>
    <submittedName>
        <fullName evidence="6">ATP-binding protein</fullName>
    </submittedName>
</protein>
<dbReference type="CDD" id="cd19481">
    <property type="entry name" value="RecA-like_protease"/>
    <property type="match status" value="1"/>
</dbReference>
<evidence type="ECO:0000256" key="4">
    <source>
        <dbReference type="SAM" id="MobiDB-lite"/>
    </source>
</evidence>